<dbReference type="Proteomes" id="UP000693981">
    <property type="component" value="Unassembled WGS sequence"/>
</dbReference>
<dbReference type="GO" id="GO:0005737">
    <property type="term" value="C:cytoplasm"/>
    <property type="evidence" value="ECO:0007669"/>
    <property type="project" value="TreeGrafter"/>
</dbReference>
<dbReference type="AlphaFoldDB" id="A0A8T1WYJ5"/>
<evidence type="ECO:0000256" key="1">
    <source>
        <dbReference type="SAM" id="MobiDB-lite"/>
    </source>
</evidence>
<sequence length="375" mass="39947">MGKVAKALGLNVKGSLDVVLDRTHYVAGDLMQGSVVLSVAEPLDFTSLVLRIQGKELVTWTEGGGQTASVYLREHFHLQEEIVLTAGQESIQPGEYVYPICFQLSDALPDAFHISNRNAGVMCRIDASLSYSATAVMAVKGSFAADLEAKRPFVVQQPPVGHPVSALEASSSGDVHVLRLMNKGKCSVSAALPSNVHVAGDTLLVQTTVQNDSTKKMSKLSVMLIEDLTMDLGSSQKPQGEVCVTRREFPGLAAGKTLEQVLDLPLTTLATPSRPVPAAIQSHFLSTRYRLVVKCHFRLCRSVSVDFPVVILRKVVVRNAATAFAPSLAAVAVEASPAVVAAAAAARKSDPRTSRTSRTSTASLNSVQSVSITRD</sequence>
<dbReference type="SMART" id="SM01017">
    <property type="entry name" value="Arrestin_C"/>
    <property type="match status" value="1"/>
</dbReference>
<accession>A0A8T1WYJ5</accession>
<protein>
    <recommendedName>
        <fullName evidence="2">Arrestin C-terminal-like domain-containing protein</fullName>
    </recommendedName>
</protein>
<dbReference type="InterPro" id="IPR050357">
    <property type="entry name" value="Arrestin_domain-protein"/>
</dbReference>
<dbReference type="EMBL" id="JAGDFL010000078">
    <property type="protein sequence ID" value="KAG7398526.1"/>
    <property type="molecule type" value="Genomic_DNA"/>
</dbReference>
<dbReference type="Pfam" id="PF00339">
    <property type="entry name" value="Arrestin_N"/>
    <property type="match status" value="1"/>
</dbReference>
<dbReference type="InterPro" id="IPR011021">
    <property type="entry name" value="Arrestin-like_N"/>
</dbReference>
<feature type="domain" description="Arrestin C-terminal-like" evidence="2">
    <location>
        <begin position="182"/>
        <end position="315"/>
    </location>
</feature>
<dbReference type="GO" id="GO:0015031">
    <property type="term" value="P:protein transport"/>
    <property type="evidence" value="ECO:0007669"/>
    <property type="project" value="TreeGrafter"/>
</dbReference>
<proteinExistence type="predicted"/>
<keyword evidence="4" id="KW-1185">Reference proteome</keyword>
<dbReference type="OrthoDB" id="7785529at2759"/>
<name>A0A8T1WYJ5_9STRA</name>
<evidence type="ECO:0000259" key="2">
    <source>
        <dbReference type="SMART" id="SM01017"/>
    </source>
</evidence>
<organism evidence="3 4">
    <name type="scientific">Phytophthora boehmeriae</name>
    <dbReference type="NCBI Taxonomy" id="109152"/>
    <lineage>
        <taxon>Eukaryota</taxon>
        <taxon>Sar</taxon>
        <taxon>Stramenopiles</taxon>
        <taxon>Oomycota</taxon>
        <taxon>Peronosporomycetes</taxon>
        <taxon>Peronosporales</taxon>
        <taxon>Peronosporaceae</taxon>
        <taxon>Phytophthora</taxon>
    </lineage>
</organism>
<feature type="region of interest" description="Disordered" evidence="1">
    <location>
        <begin position="346"/>
        <end position="375"/>
    </location>
</feature>
<evidence type="ECO:0000313" key="3">
    <source>
        <dbReference type="EMBL" id="KAG7398526.1"/>
    </source>
</evidence>
<reference evidence="3" key="1">
    <citation type="submission" date="2021-02" db="EMBL/GenBank/DDBJ databases">
        <authorList>
            <person name="Palmer J.M."/>
        </authorList>
    </citation>
    <scope>NUCLEOTIDE SEQUENCE</scope>
    <source>
        <strain evidence="3">SCRP23</strain>
    </source>
</reference>
<dbReference type="PANTHER" id="PTHR11188">
    <property type="entry name" value="ARRESTIN DOMAIN CONTAINING PROTEIN"/>
    <property type="match status" value="1"/>
</dbReference>
<evidence type="ECO:0000313" key="4">
    <source>
        <dbReference type="Proteomes" id="UP000693981"/>
    </source>
</evidence>
<gene>
    <name evidence="3" type="ORF">PHYBOEH_010890</name>
</gene>
<feature type="compositionally biased region" description="Polar residues" evidence="1">
    <location>
        <begin position="362"/>
        <end position="375"/>
    </location>
</feature>
<dbReference type="InterPro" id="IPR011022">
    <property type="entry name" value="Arrestin_C-like"/>
</dbReference>
<dbReference type="PANTHER" id="PTHR11188:SF17">
    <property type="entry name" value="FI21816P1"/>
    <property type="match status" value="1"/>
</dbReference>
<dbReference type="Pfam" id="PF02752">
    <property type="entry name" value="Arrestin_C"/>
    <property type="match status" value="1"/>
</dbReference>
<comment type="caution">
    <text evidence="3">The sequence shown here is derived from an EMBL/GenBank/DDBJ whole genome shotgun (WGS) entry which is preliminary data.</text>
</comment>